<dbReference type="Proteomes" id="UP000254266">
    <property type="component" value="Unassembled WGS sequence"/>
</dbReference>
<sequence length="125" mass="14002">MDKRMKTCVLVTALMISFSSTIFAENKNPVDFSSVSTILESLKKQPSVNVSKQGGWEIVSLIENGNHVIWFFAPLDHTAYPALIKKTIRVKSKGIETEITTLCEASKPKCDSLIKQFKSMSEVYK</sequence>
<evidence type="ECO:0000313" key="3">
    <source>
        <dbReference type="Proteomes" id="UP000254266"/>
    </source>
</evidence>
<organism evidence="2 3">
    <name type="scientific">endosymbiont of Galathealinum brachiosum</name>
    <dbReference type="NCBI Taxonomy" id="2200906"/>
    <lineage>
        <taxon>Bacteria</taxon>
        <taxon>Pseudomonadati</taxon>
        <taxon>Pseudomonadota</taxon>
        <taxon>Gammaproteobacteria</taxon>
        <taxon>sulfur-oxidizing symbionts</taxon>
    </lineage>
</organism>
<evidence type="ECO:0008006" key="4">
    <source>
        <dbReference type="Google" id="ProtNLM"/>
    </source>
</evidence>
<protein>
    <recommendedName>
        <fullName evidence="4">Molecular chaperone DnaJ</fullName>
    </recommendedName>
</protein>
<comment type="caution">
    <text evidence="2">The sequence shown here is derived from an EMBL/GenBank/DDBJ whole genome shotgun (WGS) entry which is preliminary data.</text>
</comment>
<accession>A0A370DGM2</accession>
<gene>
    <name evidence="2" type="ORF">DIZ80_07815</name>
</gene>
<name>A0A370DGM2_9GAMM</name>
<dbReference type="AlphaFoldDB" id="A0A370DGM2"/>
<evidence type="ECO:0000256" key="1">
    <source>
        <dbReference type="SAM" id="SignalP"/>
    </source>
</evidence>
<dbReference type="EMBL" id="QFXC01000008">
    <property type="protein sequence ID" value="RDH84031.1"/>
    <property type="molecule type" value="Genomic_DNA"/>
</dbReference>
<feature type="signal peptide" evidence="1">
    <location>
        <begin position="1"/>
        <end position="24"/>
    </location>
</feature>
<feature type="chain" id="PRO_5016843818" description="Molecular chaperone DnaJ" evidence="1">
    <location>
        <begin position="25"/>
        <end position="125"/>
    </location>
</feature>
<reference evidence="2 3" key="1">
    <citation type="journal article" date="2018" name="ISME J.">
        <title>Endosymbiont genomes yield clues of tubeworm success.</title>
        <authorList>
            <person name="Li Y."/>
            <person name="Liles M.R."/>
            <person name="Halanych K.M."/>
        </authorList>
    </citation>
    <scope>NUCLEOTIDE SEQUENCE [LARGE SCALE GENOMIC DNA]</scope>
    <source>
        <strain evidence="2">A1464</strain>
    </source>
</reference>
<keyword evidence="3" id="KW-1185">Reference proteome</keyword>
<keyword evidence="1" id="KW-0732">Signal</keyword>
<proteinExistence type="predicted"/>
<evidence type="ECO:0000313" key="2">
    <source>
        <dbReference type="EMBL" id="RDH84031.1"/>
    </source>
</evidence>